<feature type="compositionally biased region" description="Polar residues" evidence="1">
    <location>
        <begin position="132"/>
        <end position="143"/>
    </location>
</feature>
<dbReference type="VEuPathDB" id="FungiDB:CLCR_06988"/>
<comment type="caution">
    <text evidence="2">The sequence shown here is derived from an EMBL/GenBank/DDBJ whole genome shotgun (WGS) entry which is preliminary data.</text>
</comment>
<feature type="region of interest" description="Disordered" evidence="1">
    <location>
        <begin position="118"/>
        <end position="145"/>
    </location>
</feature>
<dbReference type="Proteomes" id="UP000094526">
    <property type="component" value="Unassembled WGS sequence"/>
</dbReference>
<feature type="compositionally biased region" description="Polar residues" evidence="1">
    <location>
        <begin position="420"/>
        <end position="431"/>
    </location>
</feature>
<feature type="compositionally biased region" description="Polar residues" evidence="1">
    <location>
        <begin position="353"/>
        <end position="364"/>
    </location>
</feature>
<organism evidence="2 3">
    <name type="scientific">Cladophialophora carrionii</name>
    <dbReference type="NCBI Taxonomy" id="86049"/>
    <lineage>
        <taxon>Eukaryota</taxon>
        <taxon>Fungi</taxon>
        <taxon>Dikarya</taxon>
        <taxon>Ascomycota</taxon>
        <taxon>Pezizomycotina</taxon>
        <taxon>Eurotiomycetes</taxon>
        <taxon>Chaetothyriomycetidae</taxon>
        <taxon>Chaetothyriales</taxon>
        <taxon>Herpotrichiellaceae</taxon>
        <taxon>Cladophialophora</taxon>
    </lineage>
</organism>
<dbReference type="VEuPathDB" id="FungiDB:G647_05782"/>
<feature type="region of interest" description="Disordered" evidence="1">
    <location>
        <begin position="262"/>
        <end position="288"/>
    </location>
</feature>
<protein>
    <submittedName>
        <fullName evidence="2">Uncharacterized protein</fullName>
    </submittedName>
</protein>
<feature type="region of interest" description="Disordered" evidence="1">
    <location>
        <begin position="395"/>
        <end position="431"/>
    </location>
</feature>
<proteinExistence type="predicted"/>
<feature type="region of interest" description="Disordered" evidence="1">
    <location>
        <begin position="75"/>
        <end position="100"/>
    </location>
</feature>
<feature type="compositionally biased region" description="Polar residues" evidence="1">
    <location>
        <begin position="90"/>
        <end position="100"/>
    </location>
</feature>
<feature type="compositionally biased region" description="Polar residues" evidence="1">
    <location>
        <begin position="335"/>
        <end position="345"/>
    </location>
</feature>
<feature type="compositionally biased region" description="Low complexity" evidence="1">
    <location>
        <begin position="11"/>
        <end position="22"/>
    </location>
</feature>
<sequence length="479" mass="52429">MSPIKGRPVLSATASITSRTSSLPATPLDEIPETLWPRVLRTATTPEASTPELSIDEITSTRLSLDDQAILTTLPKNGDRKEGQTRRAMSRSTFGSMWGENNSRFKKMTQKLKNIPSGLFTRKDRRSREALTPTTTRTISSPEPSLPQLELTTELYIPATRTSSTSGNSGHSKPVTLMDYECKPKESESESRREEMAKPLPPHFLRAPTYNSRASASAGNLAQVAEDRLLHGPRSLRATSRQAIGRATSVGSVEEMRTHAFGNRRNKRPSLSGLSFHHSSAPSISRTSYSTCRPATHAGSVSSVSATLVPQKPLLFMDGPKAGSESLWRIPDPQNHPSASSTARPVSNGVAAGNNQDGAPAPNTNCTPVADLGVGFGDLPDYTKVPICVPRRVEPPRRSRRAAEEDLAEENQGLARHSETNISTPTFSDRSFGSSLQAQWSIRSHLERQALEWEQEKEHEVRESRAMALYATLFRGGRQ</sequence>
<dbReference type="OrthoDB" id="4155902at2759"/>
<keyword evidence="3" id="KW-1185">Reference proteome</keyword>
<feature type="compositionally biased region" description="Polar residues" evidence="1">
    <location>
        <begin position="277"/>
        <end position="288"/>
    </location>
</feature>
<evidence type="ECO:0000256" key="1">
    <source>
        <dbReference type="SAM" id="MobiDB-lite"/>
    </source>
</evidence>
<accession>A0A1C1CNX1</accession>
<gene>
    <name evidence="2" type="ORF">CLCR_06988</name>
</gene>
<evidence type="ECO:0000313" key="2">
    <source>
        <dbReference type="EMBL" id="OCT50200.1"/>
    </source>
</evidence>
<dbReference type="AlphaFoldDB" id="A0A1C1CNX1"/>
<reference evidence="3" key="1">
    <citation type="submission" date="2015-07" db="EMBL/GenBank/DDBJ databases">
        <authorList>
            <person name="Teixeira M.M."/>
            <person name="Souza R.C."/>
            <person name="Almeida L.G."/>
            <person name="Vicente V.A."/>
            <person name="de Hoog S."/>
            <person name="Bocca A.L."/>
            <person name="de Almeida S.R."/>
            <person name="Vasconcelos A.T."/>
            <person name="Felipe M.S."/>
        </authorList>
    </citation>
    <scope>NUCLEOTIDE SEQUENCE [LARGE SCALE GENOMIC DNA]</scope>
    <source>
        <strain evidence="3">KSF</strain>
    </source>
</reference>
<feature type="region of interest" description="Disordered" evidence="1">
    <location>
        <begin position="1"/>
        <end position="30"/>
    </location>
</feature>
<feature type="compositionally biased region" description="Basic and acidic residues" evidence="1">
    <location>
        <begin position="395"/>
        <end position="404"/>
    </location>
</feature>
<name>A0A1C1CNX1_9EURO</name>
<dbReference type="EMBL" id="LGRB01000010">
    <property type="protein sequence ID" value="OCT50200.1"/>
    <property type="molecule type" value="Genomic_DNA"/>
</dbReference>
<feature type="region of interest" description="Disordered" evidence="1">
    <location>
        <begin position="325"/>
        <end position="364"/>
    </location>
</feature>
<evidence type="ECO:0000313" key="3">
    <source>
        <dbReference type="Proteomes" id="UP000094526"/>
    </source>
</evidence>